<dbReference type="PANTHER" id="PTHR48011:SF4">
    <property type="entry name" value="MITOGEN-ACTIVATED PROTEIN KINASE KINASE KINASE 19"/>
    <property type="match status" value="1"/>
</dbReference>
<gene>
    <name evidence="2" type="ORF">NEMVEDRAFT_v1g99786</name>
</gene>
<dbReference type="SMART" id="SM00220">
    <property type="entry name" value="S_TKc"/>
    <property type="match status" value="1"/>
</dbReference>
<accession>A7S0B0</accession>
<protein>
    <recommendedName>
        <fullName evidence="1">Protein kinase domain-containing protein</fullName>
    </recommendedName>
</protein>
<organism evidence="2 3">
    <name type="scientific">Nematostella vectensis</name>
    <name type="common">Starlet sea anemone</name>
    <dbReference type="NCBI Taxonomy" id="45351"/>
    <lineage>
        <taxon>Eukaryota</taxon>
        <taxon>Metazoa</taxon>
        <taxon>Cnidaria</taxon>
        <taxon>Anthozoa</taxon>
        <taxon>Hexacorallia</taxon>
        <taxon>Actiniaria</taxon>
        <taxon>Edwardsiidae</taxon>
        <taxon>Nematostella</taxon>
    </lineage>
</organism>
<dbReference type="OMA" id="CMAVDHI"/>
<dbReference type="InterPro" id="IPR008271">
    <property type="entry name" value="Ser/Thr_kinase_AS"/>
</dbReference>
<dbReference type="PROSITE" id="PS50011">
    <property type="entry name" value="PROTEIN_KINASE_DOM"/>
    <property type="match status" value="1"/>
</dbReference>
<dbReference type="PANTHER" id="PTHR48011">
    <property type="entry name" value="CCR4-NOT TRANSCRIPTIONAL COMPLEX SUBUNIT CAF120-RELATED"/>
    <property type="match status" value="1"/>
</dbReference>
<name>A7S0B0_NEMVE</name>
<dbReference type="EMBL" id="DS469560">
    <property type="protein sequence ID" value="EDO42802.1"/>
    <property type="molecule type" value="Genomic_DNA"/>
</dbReference>
<dbReference type="AlphaFoldDB" id="A7S0B0"/>
<evidence type="ECO:0000313" key="2">
    <source>
        <dbReference type="EMBL" id="EDO42802.1"/>
    </source>
</evidence>
<dbReference type="GO" id="GO:0005524">
    <property type="term" value="F:ATP binding"/>
    <property type="evidence" value="ECO:0007669"/>
    <property type="project" value="InterPro"/>
</dbReference>
<dbReference type="Pfam" id="PF00069">
    <property type="entry name" value="Pkinase"/>
    <property type="match status" value="1"/>
</dbReference>
<evidence type="ECO:0000313" key="3">
    <source>
        <dbReference type="Proteomes" id="UP000001593"/>
    </source>
</evidence>
<dbReference type="eggNOG" id="KOG0583">
    <property type="taxonomic scope" value="Eukaryota"/>
</dbReference>
<dbReference type="SUPFAM" id="SSF56112">
    <property type="entry name" value="Protein kinase-like (PK-like)"/>
    <property type="match status" value="1"/>
</dbReference>
<dbReference type="HOGENOM" id="CLU_1654233_0_0_1"/>
<dbReference type="InterPro" id="IPR052751">
    <property type="entry name" value="Plant_MAPKKK"/>
</dbReference>
<sequence length="160" mass="18010">MFYWTQVCMAVDHIHTSGIIHKDIKAKNVLLCLNQGELHRAKLSDFDSAMWLEQEFTAPGLMQAGTRGFAAPEVMEKEPHGRPADIHSLGVLLFELMGGVPPIDNRTTLKKRVKDLGQISPDVKQIVERCIQDDPTLRPTVKDLLADDFLKQYQQVSSEV</sequence>
<dbReference type="GO" id="GO:0004672">
    <property type="term" value="F:protein kinase activity"/>
    <property type="evidence" value="ECO:0007669"/>
    <property type="project" value="InterPro"/>
</dbReference>
<keyword evidence="3" id="KW-1185">Reference proteome</keyword>
<reference evidence="2 3" key="1">
    <citation type="journal article" date="2007" name="Science">
        <title>Sea anemone genome reveals ancestral eumetazoan gene repertoire and genomic organization.</title>
        <authorList>
            <person name="Putnam N.H."/>
            <person name="Srivastava M."/>
            <person name="Hellsten U."/>
            <person name="Dirks B."/>
            <person name="Chapman J."/>
            <person name="Salamov A."/>
            <person name="Terry A."/>
            <person name="Shapiro H."/>
            <person name="Lindquist E."/>
            <person name="Kapitonov V.V."/>
            <person name="Jurka J."/>
            <person name="Genikhovich G."/>
            <person name="Grigoriev I.V."/>
            <person name="Lucas S.M."/>
            <person name="Steele R.E."/>
            <person name="Finnerty J.R."/>
            <person name="Technau U."/>
            <person name="Martindale M.Q."/>
            <person name="Rokhsar D.S."/>
        </authorList>
    </citation>
    <scope>NUCLEOTIDE SEQUENCE [LARGE SCALE GENOMIC DNA]</scope>
    <source>
        <strain evidence="3">CH2 X CH6</strain>
    </source>
</reference>
<feature type="domain" description="Protein kinase" evidence="1">
    <location>
        <begin position="1"/>
        <end position="150"/>
    </location>
</feature>
<dbReference type="InterPro" id="IPR000719">
    <property type="entry name" value="Prot_kinase_dom"/>
</dbReference>
<evidence type="ECO:0000259" key="1">
    <source>
        <dbReference type="PROSITE" id="PS50011"/>
    </source>
</evidence>
<dbReference type="PROSITE" id="PS00108">
    <property type="entry name" value="PROTEIN_KINASE_ST"/>
    <property type="match status" value="1"/>
</dbReference>
<dbReference type="STRING" id="45351.A7S0B0"/>
<dbReference type="InParanoid" id="A7S0B0"/>
<proteinExistence type="predicted"/>
<dbReference type="Proteomes" id="UP000001593">
    <property type="component" value="Unassembled WGS sequence"/>
</dbReference>
<dbReference type="InterPro" id="IPR011009">
    <property type="entry name" value="Kinase-like_dom_sf"/>
</dbReference>
<dbReference type="PhylomeDB" id="A7S0B0"/>
<dbReference type="Gene3D" id="1.10.510.10">
    <property type="entry name" value="Transferase(Phosphotransferase) domain 1"/>
    <property type="match status" value="1"/>
</dbReference>